<gene>
    <name evidence="3" type="ORF">HNQ61_001215</name>
</gene>
<evidence type="ECO:0000259" key="2">
    <source>
        <dbReference type="SMART" id="SM00635"/>
    </source>
</evidence>
<name>A0A841GR68_9BACT</name>
<proteinExistence type="predicted"/>
<comment type="caution">
    <text evidence="3">The sequence shown here is derived from an EMBL/GenBank/DDBJ whole genome shotgun (WGS) entry which is preliminary data.</text>
</comment>
<feature type="chain" id="PRO_5032791484" description="BIG2 domain-containing protein" evidence="1">
    <location>
        <begin position="19"/>
        <end position="123"/>
    </location>
</feature>
<evidence type="ECO:0000313" key="3">
    <source>
        <dbReference type="EMBL" id="MBB6069600.1"/>
    </source>
</evidence>
<dbReference type="Pfam" id="PF02368">
    <property type="entry name" value="Big_2"/>
    <property type="match status" value="1"/>
</dbReference>
<dbReference type="SMART" id="SM00635">
    <property type="entry name" value="BID_2"/>
    <property type="match status" value="1"/>
</dbReference>
<dbReference type="RefSeq" id="WP_170037248.1">
    <property type="nucleotide sequence ID" value="NZ_JABDTL010000002.1"/>
</dbReference>
<evidence type="ECO:0000313" key="4">
    <source>
        <dbReference type="Proteomes" id="UP000582837"/>
    </source>
</evidence>
<feature type="signal peptide" evidence="1">
    <location>
        <begin position="1"/>
        <end position="18"/>
    </location>
</feature>
<dbReference type="PROSITE" id="PS51257">
    <property type="entry name" value="PROKAR_LIPOPROTEIN"/>
    <property type="match status" value="1"/>
</dbReference>
<dbReference type="AlphaFoldDB" id="A0A841GR68"/>
<dbReference type="Gene3D" id="2.60.40.1080">
    <property type="match status" value="1"/>
</dbReference>
<accession>A0A841GR68</accession>
<dbReference type="Proteomes" id="UP000582837">
    <property type="component" value="Unassembled WGS sequence"/>
</dbReference>
<sequence>MKSTVSAAGLGRSWIVAAAFVAALAACDEGPGGIAVPAEATIDQLDVSPDSVLLTTGQSTTLVVTATSADGQPVSNFKATFASSNRGVATVSVAGVVRYEGPGRAVVTVTAGGKSATSIIGAQ</sequence>
<keyword evidence="1" id="KW-0732">Signal</keyword>
<dbReference type="EMBL" id="JACHIA010000002">
    <property type="protein sequence ID" value="MBB6069600.1"/>
    <property type="molecule type" value="Genomic_DNA"/>
</dbReference>
<evidence type="ECO:0000256" key="1">
    <source>
        <dbReference type="SAM" id="SignalP"/>
    </source>
</evidence>
<keyword evidence="4" id="KW-1185">Reference proteome</keyword>
<organism evidence="3 4">
    <name type="scientific">Longimicrobium terrae</name>
    <dbReference type="NCBI Taxonomy" id="1639882"/>
    <lineage>
        <taxon>Bacteria</taxon>
        <taxon>Pseudomonadati</taxon>
        <taxon>Gemmatimonadota</taxon>
        <taxon>Longimicrobiia</taxon>
        <taxon>Longimicrobiales</taxon>
        <taxon>Longimicrobiaceae</taxon>
        <taxon>Longimicrobium</taxon>
    </lineage>
</organism>
<protein>
    <recommendedName>
        <fullName evidence="2">BIG2 domain-containing protein</fullName>
    </recommendedName>
</protein>
<dbReference type="InterPro" id="IPR003343">
    <property type="entry name" value="Big_2"/>
</dbReference>
<dbReference type="SUPFAM" id="SSF49373">
    <property type="entry name" value="Invasin/intimin cell-adhesion fragments"/>
    <property type="match status" value="1"/>
</dbReference>
<feature type="domain" description="BIG2" evidence="2">
    <location>
        <begin position="41"/>
        <end position="121"/>
    </location>
</feature>
<dbReference type="InterPro" id="IPR008964">
    <property type="entry name" value="Invasin/intimin_cell_adhesion"/>
</dbReference>
<reference evidence="3 4" key="1">
    <citation type="submission" date="2020-08" db="EMBL/GenBank/DDBJ databases">
        <title>Genomic Encyclopedia of Type Strains, Phase IV (KMG-IV): sequencing the most valuable type-strain genomes for metagenomic binning, comparative biology and taxonomic classification.</title>
        <authorList>
            <person name="Goeker M."/>
        </authorList>
    </citation>
    <scope>NUCLEOTIDE SEQUENCE [LARGE SCALE GENOMIC DNA]</scope>
    <source>
        <strain evidence="3 4">DSM 29007</strain>
    </source>
</reference>